<evidence type="ECO:0000256" key="2">
    <source>
        <dbReference type="ARBA" id="ARBA00005201"/>
    </source>
</evidence>
<dbReference type="UniPathway" id="UPA00277">
    <property type="reaction ID" value="UER00407"/>
</dbReference>
<dbReference type="FunFam" id="3.40.50.620:FF:000021">
    <property type="entry name" value="Riboflavin biosynthesis protein"/>
    <property type="match status" value="1"/>
</dbReference>
<dbReference type="CDD" id="cd02064">
    <property type="entry name" value="FAD_synthetase_N"/>
    <property type="match status" value="1"/>
</dbReference>
<dbReference type="EMBL" id="DQ068067">
    <property type="protein sequence ID" value="AAY89951.1"/>
    <property type="molecule type" value="Genomic_DNA"/>
</dbReference>
<evidence type="ECO:0000256" key="8">
    <source>
        <dbReference type="ARBA" id="ARBA00022777"/>
    </source>
</evidence>
<proteinExistence type="inferred from homology"/>
<evidence type="ECO:0000256" key="9">
    <source>
        <dbReference type="ARBA" id="ARBA00022827"/>
    </source>
</evidence>
<keyword evidence="7 14" id="KW-0547">Nucleotide-binding</keyword>
<keyword evidence="5 14" id="KW-0808">Transferase</keyword>
<dbReference type="InterPro" id="IPR023468">
    <property type="entry name" value="Riboflavin_kinase"/>
</dbReference>
<evidence type="ECO:0000256" key="7">
    <source>
        <dbReference type="ARBA" id="ARBA00022741"/>
    </source>
</evidence>
<keyword evidence="4 14" id="KW-0288">FMN</keyword>
<organism evidence="16">
    <name type="scientific">uncultured bacterium BAC13K9BAC</name>
    <dbReference type="NCBI Taxonomy" id="332979"/>
    <lineage>
        <taxon>Bacteria</taxon>
        <taxon>environmental samples</taxon>
    </lineage>
</organism>
<dbReference type="SUPFAM" id="SSF52374">
    <property type="entry name" value="Nucleotidylyl transferase"/>
    <property type="match status" value="1"/>
</dbReference>
<dbReference type="AlphaFoldDB" id="Q4JN46"/>
<dbReference type="GO" id="GO:0009398">
    <property type="term" value="P:FMN biosynthetic process"/>
    <property type="evidence" value="ECO:0007669"/>
    <property type="project" value="UniProtKB-UniRule"/>
</dbReference>
<dbReference type="Gene3D" id="2.40.30.30">
    <property type="entry name" value="Riboflavin kinase-like"/>
    <property type="match status" value="1"/>
</dbReference>
<evidence type="ECO:0000256" key="6">
    <source>
        <dbReference type="ARBA" id="ARBA00022695"/>
    </source>
</evidence>
<protein>
    <recommendedName>
        <fullName evidence="14">Riboflavin biosynthesis protein</fullName>
    </recommendedName>
    <domain>
        <recommendedName>
            <fullName evidence="14">Riboflavin kinase</fullName>
            <ecNumber evidence="14">2.7.1.26</ecNumber>
        </recommendedName>
        <alternativeName>
            <fullName evidence="14">Flavokinase</fullName>
        </alternativeName>
    </domain>
    <domain>
        <recommendedName>
            <fullName evidence="14">FMN adenylyltransferase</fullName>
            <ecNumber evidence="14">2.7.7.2</ecNumber>
        </recommendedName>
        <alternativeName>
            <fullName evidence="14">FAD pyrophosphorylase</fullName>
        </alternativeName>
        <alternativeName>
            <fullName evidence="14">FAD synthase</fullName>
        </alternativeName>
    </domain>
</protein>
<keyword evidence="6 14" id="KW-0548">Nucleotidyltransferase</keyword>
<dbReference type="Pfam" id="PF06574">
    <property type="entry name" value="FAD_syn"/>
    <property type="match status" value="1"/>
</dbReference>
<keyword evidence="11" id="KW-0511">Multifunctional enzyme</keyword>
<dbReference type="InterPro" id="IPR023465">
    <property type="entry name" value="Riboflavin_kinase_dom_sf"/>
</dbReference>
<evidence type="ECO:0000256" key="4">
    <source>
        <dbReference type="ARBA" id="ARBA00022643"/>
    </source>
</evidence>
<dbReference type="GO" id="GO:0005524">
    <property type="term" value="F:ATP binding"/>
    <property type="evidence" value="ECO:0007669"/>
    <property type="project" value="UniProtKB-UniRule"/>
</dbReference>
<evidence type="ECO:0000256" key="1">
    <source>
        <dbReference type="ARBA" id="ARBA00004726"/>
    </source>
</evidence>
<evidence type="ECO:0000313" key="16">
    <source>
        <dbReference type="EMBL" id="AAY89951.1"/>
    </source>
</evidence>
<comment type="similarity">
    <text evidence="14">Belongs to the ribF family.</text>
</comment>
<dbReference type="EC" id="2.7.7.2" evidence="14"/>
<dbReference type="GO" id="GO:0006747">
    <property type="term" value="P:FAD biosynthetic process"/>
    <property type="evidence" value="ECO:0007669"/>
    <property type="project" value="UniProtKB-UniRule"/>
</dbReference>
<keyword evidence="3 14" id="KW-0285">Flavoprotein</keyword>
<dbReference type="PANTHER" id="PTHR22749:SF6">
    <property type="entry name" value="RIBOFLAVIN KINASE"/>
    <property type="match status" value="1"/>
</dbReference>
<dbReference type="SUPFAM" id="SSF82114">
    <property type="entry name" value="Riboflavin kinase-like"/>
    <property type="match status" value="1"/>
</dbReference>
<sequence length="305" mass="35456">MNIIEKIENISDKPKVVTIGNFDGIHKGHQSLIKKTQEISHAENLESIIFTFNMLPEEVFEQSNFQRIYNNELKFDYIKAHEINTILSINFNDIKDLSASFFCEEILIKKLITKYLVIGKNFKFGKGREGNIDKLKEYHNSGDFHLIIPELEQYDNEHISSTRVRKLLKDGKFSDVKNCLGREYMLRGTVTTGEQLGRKLGYPTANISLDYDYPLDGVYLSKVYVDGVFYHGLASVGNKPTYNGKEKILEVFILNFNQDIYNKEVEVYFLEMIRNQIKFDSQDELIKQMNEDHKYAIINSKNYGI</sequence>
<keyword evidence="9 14" id="KW-0274">FAD</keyword>
<evidence type="ECO:0000256" key="3">
    <source>
        <dbReference type="ARBA" id="ARBA00022630"/>
    </source>
</evidence>
<dbReference type="InterPro" id="IPR015864">
    <property type="entry name" value="FAD_synthase"/>
</dbReference>
<dbReference type="NCBIfam" id="NF004162">
    <property type="entry name" value="PRK05627.1-5"/>
    <property type="match status" value="1"/>
</dbReference>
<evidence type="ECO:0000256" key="14">
    <source>
        <dbReference type="PIRNR" id="PIRNR004491"/>
    </source>
</evidence>
<evidence type="ECO:0000256" key="12">
    <source>
        <dbReference type="ARBA" id="ARBA00047880"/>
    </source>
</evidence>
<comment type="catalytic activity">
    <reaction evidence="12 14">
        <text>riboflavin + ATP = FMN + ADP + H(+)</text>
        <dbReference type="Rhea" id="RHEA:14357"/>
        <dbReference type="ChEBI" id="CHEBI:15378"/>
        <dbReference type="ChEBI" id="CHEBI:30616"/>
        <dbReference type="ChEBI" id="CHEBI:57986"/>
        <dbReference type="ChEBI" id="CHEBI:58210"/>
        <dbReference type="ChEBI" id="CHEBI:456216"/>
        <dbReference type="EC" id="2.7.1.26"/>
    </reaction>
</comment>
<dbReference type="InterPro" id="IPR014729">
    <property type="entry name" value="Rossmann-like_a/b/a_fold"/>
</dbReference>
<dbReference type="PIRSF" id="PIRSF004491">
    <property type="entry name" value="FAD_Synth"/>
    <property type="match status" value="1"/>
</dbReference>
<evidence type="ECO:0000256" key="13">
    <source>
        <dbReference type="ARBA" id="ARBA00049494"/>
    </source>
</evidence>
<reference evidence="16" key="1">
    <citation type="journal article" date="2005" name="PLoS Biol.">
        <title>New insights into metabolic properties of marine bacteria encoding proteorhodopsins.</title>
        <authorList>
            <person name="Sabehi G."/>
            <person name="Loy A."/>
            <person name="Jung K.H."/>
            <person name="Partha R."/>
            <person name="Spudich J.L."/>
            <person name="Isaacson T."/>
            <person name="Hirschberg J."/>
            <person name="Wagner M."/>
            <person name="Beja O."/>
        </authorList>
    </citation>
    <scope>NUCLEOTIDE SEQUENCE</scope>
</reference>
<dbReference type="Pfam" id="PF01687">
    <property type="entry name" value="Flavokinase"/>
    <property type="match status" value="1"/>
</dbReference>
<evidence type="ECO:0000256" key="11">
    <source>
        <dbReference type="ARBA" id="ARBA00023268"/>
    </source>
</evidence>
<keyword evidence="8 14" id="KW-0418">Kinase</keyword>
<name>Q4JN46_9BACT</name>
<dbReference type="Gene3D" id="3.40.50.620">
    <property type="entry name" value="HUPs"/>
    <property type="match status" value="1"/>
</dbReference>
<comment type="pathway">
    <text evidence="2 14">Cofactor biosynthesis; FMN biosynthesis; FMN from riboflavin (ATP route): step 1/1.</text>
</comment>
<dbReference type="InterPro" id="IPR015865">
    <property type="entry name" value="Riboflavin_kinase_bac/euk"/>
</dbReference>
<gene>
    <name evidence="16" type="primary">ribF</name>
</gene>
<dbReference type="GO" id="GO:0003919">
    <property type="term" value="F:FMN adenylyltransferase activity"/>
    <property type="evidence" value="ECO:0007669"/>
    <property type="project" value="UniProtKB-UniRule"/>
</dbReference>
<comment type="catalytic activity">
    <reaction evidence="13 14">
        <text>FMN + ATP + H(+) = FAD + diphosphate</text>
        <dbReference type="Rhea" id="RHEA:17237"/>
        <dbReference type="ChEBI" id="CHEBI:15378"/>
        <dbReference type="ChEBI" id="CHEBI:30616"/>
        <dbReference type="ChEBI" id="CHEBI:33019"/>
        <dbReference type="ChEBI" id="CHEBI:57692"/>
        <dbReference type="ChEBI" id="CHEBI:58210"/>
        <dbReference type="EC" id="2.7.7.2"/>
    </reaction>
</comment>
<comment type="pathway">
    <text evidence="1 14">Cofactor biosynthesis; FAD biosynthesis; FAD from FMN: step 1/1.</text>
</comment>
<dbReference type="SMART" id="SM00904">
    <property type="entry name" value="Flavokinase"/>
    <property type="match status" value="1"/>
</dbReference>
<dbReference type="PANTHER" id="PTHR22749">
    <property type="entry name" value="RIBOFLAVIN KINASE/FMN ADENYLYLTRANSFERASE"/>
    <property type="match status" value="1"/>
</dbReference>
<dbReference type="InterPro" id="IPR002606">
    <property type="entry name" value="Riboflavin_kinase_bac"/>
</dbReference>
<evidence type="ECO:0000259" key="15">
    <source>
        <dbReference type="SMART" id="SM00904"/>
    </source>
</evidence>
<evidence type="ECO:0000256" key="5">
    <source>
        <dbReference type="ARBA" id="ARBA00022679"/>
    </source>
</evidence>
<dbReference type="UniPathway" id="UPA00276">
    <property type="reaction ID" value="UER00406"/>
</dbReference>
<dbReference type="NCBIfam" id="TIGR00083">
    <property type="entry name" value="ribF"/>
    <property type="match status" value="1"/>
</dbReference>
<accession>Q4JN46</accession>
<keyword evidence="10 14" id="KW-0067">ATP-binding</keyword>
<dbReference type="EC" id="2.7.1.26" evidence="14"/>
<dbReference type="GO" id="GO:0008531">
    <property type="term" value="F:riboflavin kinase activity"/>
    <property type="evidence" value="ECO:0007669"/>
    <property type="project" value="UniProtKB-UniRule"/>
</dbReference>
<dbReference type="GO" id="GO:0009231">
    <property type="term" value="P:riboflavin biosynthetic process"/>
    <property type="evidence" value="ECO:0007669"/>
    <property type="project" value="InterPro"/>
</dbReference>
<evidence type="ECO:0000256" key="10">
    <source>
        <dbReference type="ARBA" id="ARBA00022840"/>
    </source>
</evidence>
<feature type="domain" description="Riboflavin kinase" evidence="15">
    <location>
        <begin position="179"/>
        <end position="301"/>
    </location>
</feature>